<dbReference type="GO" id="GO:0006532">
    <property type="term" value="P:aspartate biosynthetic process"/>
    <property type="evidence" value="ECO:0007669"/>
    <property type="project" value="TreeGrafter"/>
</dbReference>
<keyword evidence="5 7" id="KW-0808">Transferase</keyword>
<dbReference type="Gene3D" id="3.90.1150.10">
    <property type="entry name" value="Aspartate Aminotransferase, domain 1"/>
    <property type="match status" value="1"/>
</dbReference>
<dbReference type="STRING" id="7574.A0A1S3JWU3"/>
<evidence type="ECO:0000256" key="2">
    <source>
        <dbReference type="ARBA" id="ARBA00007441"/>
    </source>
</evidence>
<dbReference type="InterPro" id="IPR015421">
    <property type="entry name" value="PyrdxlP-dep_Trfase_major"/>
</dbReference>
<comment type="miscellaneous">
    <text evidence="7">In eukaryotes there are cytoplasmic, mitochondrial and chloroplastic isozymes.</text>
</comment>
<dbReference type="KEGG" id="lak:106176584"/>
<name>A0A1S3JWU3_LINAN</name>
<dbReference type="InterPro" id="IPR015424">
    <property type="entry name" value="PyrdxlP-dep_Trfase"/>
</dbReference>
<organism evidence="9 10">
    <name type="scientific">Lingula anatina</name>
    <name type="common">Brachiopod</name>
    <name type="synonym">Lingula unguis</name>
    <dbReference type="NCBI Taxonomy" id="7574"/>
    <lineage>
        <taxon>Eukaryota</taxon>
        <taxon>Metazoa</taxon>
        <taxon>Spiralia</taxon>
        <taxon>Lophotrochozoa</taxon>
        <taxon>Brachiopoda</taxon>
        <taxon>Linguliformea</taxon>
        <taxon>Lingulata</taxon>
        <taxon>Lingulida</taxon>
        <taxon>Linguloidea</taxon>
        <taxon>Lingulidae</taxon>
        <taxon>Lingula</taxon>
    </lineage>
</organism>
<dbReference type="CDD" id="cd00609">
    <property type="entry name" value="AAT_like"/>
    <property type="match status" value="1"/>
</dbReference>
<dbReference type="PRINTS" id="PR00799">
    <property type="entry name" value="TRANSAMINASE"/>
</dbReference>
<dbReference type="SUPFAM" id="SSF53383">
    <property type="entry name" value="PLP-dependent transferases"/>
    <property type="match status" value="1"/>
</dbReference>
<keyword evidence="9" id="KW-1185">Reference proteome</keyword>
<dbReference type="InterPro" id="IPR004839">
    <property type="entry name" value="Aminotransferase_I/II_large"/>
</dbReference>
<dbReference type="FunFam" id="3.40.640.10:FF:000066">
    <property type="entry name" value="Aspartate aminotransferase"/>
    <property type="match status" value="1"/>
</dbReference>
<evidence type="ECO:0000256" key="4">
    <source>
        <dbReference type="ARBA" id="ARBA00022576"/>
    </source>
</evidence>
<dbReference type="AlphaFoldDB" id="A0A1S3JWU3"/>
<feature type="domain" description="Aminotransferase class I/classII large" evidence="8">
    <location>
        <begin position="31"/>
        <end position="399"/>
    </location>
</feature>
<evidence type="ECO:0000313" key="10">
    <source>
        <dbReference type="RefSeq" id="XP_013414509.1"/>
    </source>
</evidence>
<dbReference type="InterPro" id="IPR004838">
    <property type="entry name" value="NHTrfase_class1_PyrdxlP-BS"/>
</dbReference>
<dbReference type="InParanoid" id="A0A1S3JWU3"/>
<keyword evidence="4 7" id="KW-0032">Aminotransferase</keyword>
<protein>
    <recommendedName>
        <fullName evidence="7">Aspartate aminotransferase</fullName>
        <ecNumber evidence="7">2.6.1.1</ecNumber>
    </recommendedName>
</protein>
<comment type="similarity">
    <text evidence="2">Belongs to the class-I pyridoxal-phosphate-dependent aminotransferase family.</text>
</comment>
<evidence type="ECO:0000256" key="5">
    <source>
        <dbReference type="ARBA" id="ARBA00022679"/>
    </source>
</evidence>
<dbReference type="EC" id="2.6.1.1" evidence="7"/>
<evidence type="ECO:0000256" key="6">
    <source>
        <dbReference type="ARBA" id="ARBA00022898"/>
    </source>
</evidence>
<dbReference type="InterPro" id="IPR000796">
    <property type="entry name" value="Asp_trans"/>
</dbReference>
<dbReference type="Pfam" id="PF00155">
    <property type="entry name" value="Aminotran_1_2"/>
    <property type="match status" value="1"/>
</dbReference>
<dbReference type="InterPro" id="IPR015422">
    <property type="entry name" value="PyrdxlP-dep_Trfase_small"/>
</dbReference>
<evidence type="ECO:0000256" key="7">
    <source>
        <dbReference type="RuleBase" id="RU000480"/>
    </source>
</evidence>
<dbReference type="NCBIfam" id="NF006719">
    <property type="entry name" value="PRK09257.1"/>
    <property type="match status" value="1"/>
</dbReference>
<dbReference type="GO" id="GO:0030170">
    <property type="term" value="F:pyridoxal phosphate binding"/>
    <property type="evidence" value="ECO:0007669"/>
    <property type="project" value="InterPro"/>
</dbReference>
<comment type="catalytic activity">
    <reaction evidence="7">
        <text>L-aspartate + 2-oxoglutarate = oxaloacetate + L-glutamate</text>
        <dbReference type="Rhea" id="RHEA:21824"/>
        <dbReference type="ChEBI" id="CHEBI:16452"/>
        <dbReference type="ChEBI" id="CHEBI:16810"/>
        <dbReference type="ChEBI" id="CHEBI:29985"/>
        <dbReference type="ChEBI" id="CHEBI:29991"/>
        <dbReference type="EC" id="2.6.1.1"/>
    </reaction>
</comment>
<comment type="subunit">
    <text evidence="3 7">Homodimer.</text>
</comment>
<dbReference type="GO" id="GO:0005829">
    <property type="term" value="C:cytosol"/>
    <property type="evidence" value="ECO:0007669"/>
    <property type="project" value="TreeGrafter"/>
</dbReference>
<dbReference type="PANTHER" id="PTHR11879">
    <property type="entry name" value="ASPARTATE AMINOTRANSFERASE"/>
    <property type="match status" value="1"/>
</dbReference>
<dbReference type="Gene3D" id="3.40.640.10">
    <property type="entry name" value="Type I PLP-dependent aspartate aminotransferase-like (Major domain)"/>
    <property type="match status" value="1"/>
</dbReference>
<dbReference type="RefSeq" id="XP_013414509.1">
    <property type="nucleotide sequence ID" value="XM_013559055.1"/>
</dbReference>
<dbReference type="PROSITE" id="PS00105">
    <property type="entry name" value="AA_TRANSFER_CLASS_1"/>
    <property type="match status" value="1"/>
</dbReference>
<comment type="cofactor">
    <cofactor evidence="1">
        <name>pyridoxal 5'-phosphate</name>
        <dbReference type="ChEBI" id="CHEBI:597326"/>
    </cofactor>
</comment>
<gene>
    <name evidence="10" type="primary">LOC106176584</name>
</gene>
<evidence type="ECO:0000313" key="9">
    <source>
        <dbReference type="Proteomes" id="UP000085678"/>
    </source>
</evidence>
<dbReference type="GeneID" id="106176584"/>
<keyword evidence="6" id="KW-0663">Pyridoxal phosphate</keyword>
<dbReference type="FunCoup" id="A0A1S3JWU3">
    <property type="interactions" value="1535"/>
</dbReference>
<sequence length="412" mass="45676">MATSIFGELEVPAPIEVFALTAACNEDTHPHKVNLGVGAYRTEEGKPWVLPVVHSAENAMANDPTLNHEYLPVKGSPEYCKSVVQLLLGSDSKAISDGRAGAIQALGGTGALRLGADFLHTLLKYNVFYTSSPTWGNHLGVFKHAGFTDSRQYKYWDNEKRCLDFEGLKADLMAAPENAVIVLHGVAHNPTGMDPTQDQWKEIAAIIKERKLFPFIDLAYQGFATGSLEADSWVPRYFEKEGFEFFCAQSFSKNFGLYNERVGALTIVSANAAALQKILANLEILVRRTWSNPPSHGARVVATILNNPSLFNEWNQHIQTMANRVLLMRDLLFKKLKALGTPGKWDHITKQTGMFSYTGLSPNQVNYLVKEYHIYLLKSGRINMCGITTKNVDYVATAIHEAVTKIGDDPKL</sequence>
<dbReference type="OrthoDB" id="6752799at2759"/>
<dbReference type="Proteomes" id="UP000085678">
    <property type="component" value="Unplaced"/>
</dbReference>
<dbReference type="GO" id="GO:0004069">
    <property type="term" value="F:L-aspartate:2-oxoglutarate aminotransferase activity"/>
    <property type="evidence" value="ECO:0007669"/>
    <property type="project" value="UniProtKB-EC"/>
</dbReference>
<proteinExistence type="inferred from homology"/>
<reference evidence="10" key="1">
    <citation type="submission" date="2025-08" db="UniProtKB">
        <authorList>
            <consortium name="RefSeq"/>
        </authorList>
    </citation>
    <scope>IDENTIFICATION</scope>
    <source>
        <tissue evidence="10">Gonads</tissue>
    </source>
</reference>
<dbReference type="PANTHER" id="PTHR11879:SF55">
    <property type="entry name" value="GLUTAMATE OXALOACETATE TRANSAMINASE 1, ISOFORM B"/>
    <property type="match status" value="1"/>
</dbReference>
<accession>A0A1S3JWU3</accession>
<evidence type="ECO:0000259" key="8">
    <source>
        <dbReference type="Pfam" id="PF00155"/>
    </source>
</evidence>
<evidence type="ECO:0000256" key="1">
    <source>
        <dbReference type="ARBA" id="ARBA00001933"/>
    </source>
</evidence>
<evidence type="ECO:0000256" key="3">
    <source>
        <dbReference type="ARBA" id="ARBA00011738"/>
    </source>
</evidence>
<dbReference type="FunFam" id="3.90.1150.10:FF:000001">
    <property type="entry name" value="Aspartate aminotransferase"/>
    <property type="match status" value="1"/>
</dbReference>